<proteinExistence type="predicted"/>
<dbReference type="Pfam" id="PF02493">
    <property type="entry name" value="MORN"/>
    <property type="match status" value="3"/>
</dbReference>
<reference evidence="2 3" key="1">
    <citation type="journal article" date="2006" name="Nature">
        <title>Global trends of whole-genome duplications revealed by the ciliate Paramecium tetraurelia.</title>
        <authorList>
            <consortium name="Genoscope"/>
            <person name="Aury J.-M."/>
            <person name="Jaillon O."/>
            <person name="Duret L."/>
            <person name="Noel B."/>
            <person name="Jubin C."/>
            <person name="Porcel B.M."/>
            <person name="Segurens B."/>
            <person name="Daubin V."/>
            <person name="Anthouard V."/>
            <person name="Aiach N."/>
            <person name="Arnaiz O."/>
            <person name="Billaut A."/>
            <person name="Beisson J."/>
            <person name="Blanc I."/>
            <person name="Bouhouche K."/>
            <person name="Camara F."/>
            <person name="Duharcourt S."/>
            <person name="Guigo R."/>
            <person name="Gogendeau D."/>
            <person name="Katinka M."/>
            <person name="Keller A.-M."/>
            <person name="Kissmehl R."/>
            <person name="Klotz C."/>
            <person name="Koll F."/>
            <person name="Le Moue A."/>
            <person name="Lepere C."/>
            <person name="Malinsky S."/>
            <person name="Nowacki M."/>
            <person name="Nowak J.K."/>
            <person name="Plattner H."/>
            <person name="Poulain J."/>
            <person name="Ruiz F."/>
            <person name="Serrano V."/>
            <person name="Zagulski M."/>
            <person name="Dessen P."/>
            <person name="Betermier M."/>
            <person name="Weissenbach J."/>
            <person name="Scarpelli C."/>
            <person name="Schachter V."/>
            <person name="Sperling L."/>
            <person name="Meyer E."/>
            <person name="Cohen J."/>
            <person name="Wincker P."/>
        </authorList>
    </citation>
    <scope>NUCLEOTIDE SEQUENCE [LARGE SCALE GENOMIC DNA]</scope>
    <source>
        <strain evidence="2 3">Stock d4-2</strain>
    </source>
</reference>
<sequence>MGHARNARINKKDILMKHINKKQLVLILILNIRRMMKNSLVRNMVQLLEQPLGWIANLTLLRLLRRNIILQNKSKSKLRDGGIYTGMIINNMDNGLGRLVMTNDDIYEGSFINNKLEGEGKYLYARGTTYTGQFKQGKSYGLRIEVRPEGSVYDGEFLNGKKDGKGFINGVNKVRTMENGQIT</sequence>
<dbReference type="Proteomes" id="UP000000600">
    <property type="component" value="Unassembled WGS sequence"/>
</dbReference>
<accession>A0ED94</accession>
<keyword evidence="1" id="KW-0677">Repeat</keyword>
<dbReference type="AlphaFoldDB" id="A0ED94"/>
<evidence type="ECO:0000256" key="1">
    <source>
        <dbReference type="ARBA" id="ARBA00022737"/>
    </source>
</evidence>
<dbReference type="KEGG" id="ptm:GSPATT00004130001"/>
<dbReference type="Gene3D" id="2.20.110.10">
    <property type="entry name" value="Histone H3 K4-specific methyltransferase SET7/9 N-terminal domain"/>
    <property type="match status" value="1"/>
</dbReference>
<dbReference type="SMART" id="SM00698">
    <property type="entry name" value="MORN"/>
    <property type="match status" value="4"/>
</dbReference>
<dbReference type="RefSeq" id="XP_001460658.1">
    <property type="nucleotide sequence ID" value="XM_001460621.1"/>
</dbReference>
<dbReference type="EMBL" id="CT868671">
    <property type="protein sequence ID" value="CAK93261.1"/>
    <property type="molecule type" value="Genomic_DNA"/>
</dbReference>
<gene>
    <name evidence="2" type="ORF">GSPATT00004130001</name>
</gene>
<dbReference type="HOGENOM" id="CLU_1477833_0_0_1"/>
<dbReference type="PANTHER" id="PTHR43215:SF14">
    <property type="entry name" value="RADIAL SPOKE HEAD 1 HOMOLOG"/>
    <property type="match status" value="1"/>
</dbReference>
<dbReference type="eggNOG" id="KOG0229">
    <property type="taxonomic scope" value="Eukaryota"/>
</dbReference>
<dbReference type="InterPro" id="IPR003409">
    <property type="entry name" value="MORN"/>
</dbReference>
<organism evidence="2 3">
    <name type="scientific">Paramecium tetraurelia</name>
    <dbReference type="NCBI Taxonomy" id="5888"/>
    <lineage>
        <taxon>Eukaryota</taxon>
        <taxon>Sar</taxon>
        <taxon>Alveolata</taxon>
        <taxon>Ciliophora</taxon>
        <taxon>Intramacronucleata</taxon>
        <taxon>Oligohymenophorea</taxon>
        <taxon>Peniculida</taxon>
        <taxon>Parameciidae</taxon>
        <taxon>Paramecium</taxon>
    </lineage>
</organism>
<evidence type="ECO:0000313" key="3">
    <source>
        <dbReference type="Proteomes" id="UP000000600"/>
    </source>
</evidence>
<dbReference type="SUPFAM" id="SSF82185">
    <property type="entry name" value="Histone H3 K4-specific methyltransferase SET7/9 N-terminal domain"/>
    <property type="match status" value="1"/>
</dbReference>
<evidence type="ECO:0000313" key="2">
    <source>
        <dbReference type="EMBL" id="CAK93261.1"/>
    </source>
</evidence>
<dbReference type="STRING" id="5888.A0ED94"/>
<keyword evidence="3" id="KW-1185">Reference proteome</keyword>
<dbReference type="GeneID" id="5046443"/>
<dbReference type="OrthoDB" id="296831at2759"/>
<protein>
    <recommendedName>
        <fullName evidence="4">MORN repeat protein</fullName>
    </recommendedName>
</protein>
<evidence type="ECO:0008006" key="4">
    <source>
        <dbReference type="Google" id="ProtNLM"/>
    </source>
</evidence>
<dbReference type="PANTHER" id="PTHR43215">
    <property type="entry name" value="RADIAL SPOKE HEAD 1 HOMOLOG"/>
    <property type="match status" value="1"/>
</dbReference>
<name>A0ED94_PARTE</name>
<dbReference type="InParanoid" id="A0ED94"/>